<evidence type="ECO:0000313" key="2">
    <source>
        <dbReference type="Proteomes" id="UP000268192"/>
    </source>
</evidence>
<evidence type="ECO:0000313" key="1">
    <source>
        <dbReference type="EMBL" id="AZN72229.1"/>
    </source>
</evidence>
<dbReference type="Pfam" id="PF10115">
    <property type="entry name" value="HlyU"/>
    <property type="match status" value="1"/>
</dbReference>
<dbReference type="RefSeq" id="WP_126010550.1">
    <property type="nucleotide sequence ID" value="NZ_CP032509.1"/>
</dbReference>
<gene>
    <name evidence="1" type="ORF">D5400_13935</name>
</gene>
<proteinExistence type="predicted"/>
<reference evidence="1 2" key="1">
    <citation type="submission" date="2018-09" db="EMBL/GenBank/DDBJ databases">
        <title>Marinorhizobium profundi gen. nov., sp. nov., isolated from a deep-sea sediment sample from the New Britain Trench and proposal of Marinorhizobiaceae fam. nov. in the order Rhizobiales of the class Alphaproteobacteria.</title>
        <authorList>
            <person name="Cao J."/>
        </authorList>
    </citation>
    <scope>NUCLEOTIDE SEQUENCE [LARGE SCALE GENOMIC DNA]</scope>
    <source>
        <strain evidence="1 2">WS11</strain>
    </source>
</reference>
<dbReference type="InterPro" id="IPR018772">
    <property type="entry name" value="Transcription_activator_HlyU"/>
</dbReference>
<evidence type="ECO:0008006" key="3">
    <source>
        <dbReference type="Google" id="ProtNLM"/>
    </source>
</evidence>
<protein>
    <recommendedName>
        <fullName evidence="3">Transcriptional activator HlyU</fullName>
    </recommendedName>
</protein>
<keyword evidence="2" id="KW-1185">Reference proteome</keyword>
<dbReference type="Proteomes" id="UP000268192">
    <property type="component" value="Chromosome"/>
</dbReference>
<dbReference type="KEGG" id="abaw:D5400_13935"/>
<dbReference type="AlphaFoldDB" id="A0A3Q8XPC1"/>
<accession>A0A3Q8XPC1</accession>
<name>A0A3Q8XPC1_9HYPH</name>
<sequence length="102" mass="11159">MSFFSKLFGLGGEKAAPKPMAAAPIEHQGCEIIAQPMSEGGQWRVAGVIAKTVDGQRVERQFIRADLCMTEEEAVEVSQRKGRQIIEQNPRLFSDPSDTGPV</sequence>
<dbReference type="EMBL" id="CP032509">
    <property type="protein sequence ID" value="AZN72229.1"/>
    <property type="molecule type" value="Genomic_DNA"/>
</dbReference>
<organism evidence="1 2">
    <name type="scientific">Georhizobium profundi</name>
    <dbReference type="NCBI Taxonomy" id="2341112"/>
    <lineage>
        <taxon>Bacteria</taxon>
        <taxon>Pseudomonadati</taxon>
        <taxon>Pseudomonadota</taxon>
        <taxon>Alphaproteobacteria</taxon>
        <taxon>Hyphomicrobiales</taxon>
        <taxon>Rhizobiaceae</taxon>
        <taxon>Georhizobium</taxon>
    </lineage>
</organism>
<dbReference type="OrthoDB" id="9800971at2"/>